<organism evidence="2 3">
    <name type="scientific">Fusarium piperis</name>
    <dbReference type="NCBI Taxonomy" id="1435070"/>
    <lineage>
        <taxon>Eukaryota</taxon>
        <taxon>Fungi</taxon>
        <taxon>Dikarya</taxon>
        <taxon>Ascomycota</taxon>
        <taxon>Pezizomycotina</taxon>
        <taxon>Sordariomycetes</taxon>
        <taxon>Hypocreomycetidae</taxon>
        <taxon>Hypocreales</taxon>
        <taxon>Nectriaceae</taxon>
        <taxon>Fusarium</taxon>
        <taxon>Fusarium solani species complex</taxon>
    </lineage>
</organism>
<evidence type="ECO:0000313" key="3">
    <source>
        <dbReference type="Proteomes" id="UP001140502"/>
    </source>
</evidence>
<accession>A0A9W8WL15</accession>
<proteinExistence type="predicted"/>
<evidence type="ECO:0000313" key="2">
    <source>
        <dbReference type="EMBL" id="KAJ4327882.1"/>
    </source>
</evidence>
<name>A0A9W8WL15_9HYPO</name>
<dbReference type="EMBL" id="JAPEUR010000018">
    <property type="protein sequence ID" value="KAJ4327882.1"/>
    <property type="molecule type" value="Genomic_DNA"/>
</dbReference>
<dbReference type="AlphaFoldDB" id="A0A9W8WL15"/>
<evidence type="ECO:0000256" key="1">
    <source>
        <dbReference type="SAM" id="MobiDB-lite"/>
    </source>
</evidence>
<sequence length="436" mass="50327">MDTSTYNRQSLKRPCPGPPSSLEGRQGKRLKFSVPNDIAFRLCQDLLGVLYFPDNDDTNLIDSHIQSWASSQLSHQYSDGQGLDNSKVQALLDHLSIFIEDYLAKATSPYPTRAYLFLPSLSPNESQPYFKNRVLGETTFSSHYKALFWRLSLSERERLVAAFLKYEIMCQVLRSRVQNLEQAPHQCEDAFKEAINRLQPWEREGILCVHEYVKSLYGAIHLAYFNDMSGNGAKTNPGIADHLALFGFDLVVNLLSSTEQNQHLQLKEWFSLFEEEQANFSKLVSIDDIISTSDMSGNNETEGPGQWENLRWEVPPPSEYIDKEESFEEFAHLQRSIYRQRAWAFFDNGKMYPEHHFPAMECLQLQGRLLHKKVIFPLLPRSQRRSQKWHDQLHGVDGPVKNDAGEFYSDLEEAPTTPLPRFFDEFSENGLVRFWG</sequence>
<dbReference type="Proteomes" id="UP001140502">
    <property type="component" value="Unassembled WGS sequence"/>
</dbReference>
<reference evidence="2" key="1">
    <citation type="submission" date="2022-10" db="EMBL/GenBank/DDBJ databases">
        <title>Tapping the CABI collections for fungal endophytes: first genome assemblies for Collariella, Neodidymelliopsis, Ascochyta clinopodiicola, Didymella pomorum, Didymosphaeria variabile, Neocosmospora piperis and Neocucurbitaria cava.</title>
        <authorList>
            <person name="Hill R."/>
        </authorList>
    </citation>
    <scope>NUCLEOTIDE SEQUENCE</scope>
    <source>
        <strain evidence="2">IMI 366586</strain>
    </source>
</reference>
<keyword evidence="3" id="KW-1185">Reference proteome</keyword>
<comment type="caution">
    <text evidence="2">The sequence shown here is derived from an EMBL/GenBank/DDBJ whole genome shotgun (WGS) entry which is preliminary data.</text>
</comment>
<gene>
    <name evidence="2" type="ORF">N0V84_001692</name>
</gene>
<feature type="region of interest" description="Disordered" evidence="1">
    <location>
        <begin position="1"/>
        <end position="26"/>
    </location>
</feature>
<protein>
    <submittedName>
        <fullName evidence="2">Uncharacterized protein</fullName>
    </submittedName>
</protein>
<dbReference type="OrthoDB" id="4636359at2759"/>